<protein>
    <submittedName>
        <fullName evidence="14">Cation/H(+) antiporter like</fullName>
    </submittedName>
</protein>
<dbReference type="Pfam" id="PF23256">
    <property type="entry name" value="CHX17_2nd"/>
    <property type="match status" value="1"/>
</dbReference>
<dbReference type="InterPro" id="IPR057291">
    <property type="entry name" value="CHX17_2nd"/>
</dbReference>
<comment type="caution">
    <text evidence="14">The sequence shown here is derived from an EMBL/GenBank/DDBJ whole genome shotgun (WGS) entry which is preliminary data.</text>
</comment>
<evidence type="ECO:0000256" key="2">
    <source>
        <dbReference type="ARBA" id="ARBA00022448"/>
    </source>
</evidence>
<name>A0AAD8HX80_9APIA</name>
<feature type="transmembrane region" description="Helical" evidence="10">
    <location>
        <begin position="37"/>
        <end position="56"/>
    </location>
</feature>
<keyword evidence="3" id="KW-0633">Potassium transport</keyword>
<feature type="domain" description="Cation/H(+) antiporter central" evidence="12">
    <location>
        <begin position="491"/>
        <end position="621"/>
    </location>
</feature>
<feature type="transmembrane region" description="Helical" evidence="10">
    <location>
        <begin position="106"/>
        <end position="123"/>
    </location>
</feature>
<evidence type="ECO:0000259" key="11">
    <source>
        <dbReference type="Pfam" id="PF00999"/>
    </source>
</evidence>
<feature type="transmembrane region" description="Helical" evidence="10">
    <location>
        <begin position="232"/>
        <end position="251"/>
    </location>
</feature>
<evidence type="ECO:0000256" key="4">
    <source>
        <dbReference type="ARBA" id="ARBA00022692"/>
    </source>
</evidence>
<dbReference type="GO" id="GO:0006885">
    <property type="term" value="P:regulation of pH"/>
    <property type="evidence" value="ECO:0007669"/>
    <property type="project" value="TreeGrafter"/>
</dbReference>
<accession>A0AAD8HX80</accession>
<evidence type="ECO:0000256" key="3">
    <source>
        <dbReference type="ARBA" id="ARBA00022538"/>
    </source>
</evidence>
<sequence length="799" mass="89217">MVKSDLPIEFEPNRTICRHPPATHSPGIFYGKDPLQFSIPLLLLEMSMVILITRLVHYLLKPFKQPRIVSEIIGGLIIGPSCLGHNKEFSSYLFPDNSEFVMKTFGVLGFMYFLFLCGVQTDFSVIQKATRKQWYIALYGVLIPLSATLIVALCVRDDLSEELQTGASIWGVASSLSITAFPVIYTIVREFNLLSSDIGRMALSTAVISDMIGINGVTAFEAAKQGEGRPMAAVYYLISLIIVNAAIFGGIRQLMLWIVQTTPEGKPVDELYIVLILVGVAVVGFVCDMTGLAIANGPLWLGLAVPDGPPLGATLVEKSETFLLEILLPFSYVYIGLYTDVFSLHGKWLSLRPLFYMVACAYLTKLVATLFAARWVYQMPLSDSFALSLIMSLRGQVELILFIHWSDLKMITQSYFTMLVLTTTAMTAIASPLINIIYDPTRPYMLNKRRNIQHNPPNMDFKLVLTIDDEESVPGFINLFEVSNPTPSSPIVVYALRLIQLVGRATPLFIDHDNQEQNFNYNSVNPIHNALKYSHESMCGFIRIHPFTSVSPKRSMYQDICELALTKKVSLILLPYNKDLLKNSQRSLEAGEQKNVSLSINSNIFSHAPCSVGVFVDKGFFQKPPSQPNAKPVRRHFAVLFLGGPDARETLAYADRMVGHPDLSLTVVRFLAYDGEGDDTMEKKLDDGLVTWFWVKNEGNRSVIYREVVVKNGEETMAAIQSINDVHYDLWIVGRGNGMNRLLVQGLTTWSDNDELGIIGEYVSSSDVSATASVLVMQQQILRDQEPVKPKKRFNAPRL</sequence>
<dbReference type="Proteomes" id="UP001237642">
    <property type="component" value="Unassembled WGS sequence"/>
</dbReference>
<dbReference type="Gene3D" id="1.20.1530.20">
    <property type="match status" value="1"/>
</dbReference>
<dbReference type="GO" id="GO:0012505">
    <property type="term" value="C:endomembrane system"/>
    <property type="evidence" value="ECO:0007669"/>
    <property type="project" value="TreeGrafter"/>
</dbReference>
<dbReference type="Pfam" id="PF00999">
    <property type="entry name" value="Na_H_Exchanger"/>
    <property type="match status" value="1"/>
</dbReference>
<feature type="transmembrane region" description="Helical" evidence="10">
    <location>
        <begin position="135"/>
        <end position="155"/>
    </location>
</feature>
<keyword evidence="6 10" id="KW-1133">Transmembrane helix</keyword>
<evidence type="ECO:0000256" key="9">
    <source>
        <dbReference type="ARBA" id="ARBA00038341"/>
    </source>
</evidence>
<feature type="transmembrane region" description="Helical" evidence="10">
    <location>
        <begin position="200"/>
        <end position="220"/>
    </location>
</feature>
<reference evidence="14" key="1">
    <citation type="submission" date="2023-02" db="EMBL/GenBank/DDBJ databases">
        <title>Genome of toxic invasive species Heracleum sosnowskyi carries increased number of genes despite the absence of recent whole-genome duplications.</title>
        <authorList>
            <person name="Schelkunov M."/>
            <person name="Shtratnikova V."/>
            <person name="Makarenko M."/>
            <person name="Klepikova A."/>
            <person name="Omelchenko D."/>
            <person name="Novikova G."/>
            <person name="Obukhova E."/>
            <person name="Bogdanov V."/>
            <person name="Penin A."/>
            <person name="Logacheva M."/>
        </authorList>
    </citation>
    <scope>NUCLEOTIDE SEQUENCE</scope>
    <source>
        <strain evidence="14">Hsosn_3</strain>
        <tissue evidence="14">Leaf</tissue>
    </source>
</reference>
<proteinExistence type="inferred from homology"/>
<evidence type="ECO:0000256" key="6">
    <source>
        <dbReference type="ARBA" id="ARBA00022989"/>
    </source>
</evidence>
<dbReference type="EMBL" id="JAUIZM010000007">
    <property type="protein sequence ID" value="KAK1373978.1"/>
    <property type="molecule type" value="Genomic_DNA"/>
</dbReference>
<keyword evidence="15" id="KW-1185">Reference proteome</keyword>
<dbReference type="Pfam" id="PF23259">
    <property type="entry name" value="CHX17_C"/>
    <property type="match status" value="1"/>
</dbReference>
<dbReference type="InterPro" id="IPR038770">
    <property type="entry name" value="Na+/solute_symporter_sf"/>
</dbReference>
<comment type="similarity">
    <text evidence="9">Belongs to the monovalent cation:proton antiporter 2 (CPA2) transporter (TC 2.A.37) family. CHX (TC 2.A.37.4) subfamily.</text>
</comment>
<dbReference type="InterPro" id="IPR057290">
    <property type="entry name" value="CHX17_C"/>
</dbReference>
<organism evidence="14 15">
    <name type="scientific">Heracleum sosnowskyi</name>
    <dbReference type="NCBI Taxonomy" id="360622"/>
    <lineage>
        <taxon>Eukaryota</taxon>
        <taxon>Viridiplantae</taxon>
        <taxon>Streptophyta</taxon>
        <taxon>Embryophyta</taxon>
        <taxon>Tracheophyta</taxon>
        <taxon>Spermatophyta</taxon>
        <taxon>Magnoliopsida</taxon>
        <taxon>eudicotyledons</taxon>
        <taxon>Gunneridae</taxon>
        <taxon>Pentapetalae</taxon>
        <taxon>asterids</taxon>
        <taxon>campanulids</taxon>
        <taxon>Apiales</taxon>
        <taxon>Apiaceae</taxon>
        <taxon>Apioideae</taxon>
        <taxon>apioid superclade</taxon>
        <taxon>Tordylieae</taxon>
        <taxon>Tordyliinae</taxon>
        <taxon>Heracleum</taxon>
    </lineage>
</organism>
<feature type="transmembrane region" description="Helical" evidence="10">
    <location>
        <begin position="271"/>
        <end position="301"/>
    </location>
</feature>
<gene>
    <name evidence="14" type="ORF">POM88_030171</name>
</gene>
<keyword evidence="7" id="KW-0406">Ion transport</keyword>
<dbReference type="GO" id="GO:0015297">
    <property type="term" value="F:antiporter activity"/>
    <property type="evidence" value="ECO:0007669"/>
    <property type="project" value="InterPro"/>
</dbReference>
<feature type="transmembrane region" description="Helical" evidence="10">
    <location>
        <begin position="354"/>
        <end position="373"/>
    </location>
</feature>
<keyword evidence="4 10" id="KW-0812">Transmembrane</keyword>
<dbReference type="GO" id="GO:0016020">
    <property type="term" value="C:membrane"/>
    <property type="evidence" value="ECO:0007669"/>
    <property type="project" value="UniProtKB-SubCell"/>
</dbReference>
<evidence type="ECO:0000313" key="14">
    <source>
        <dbReference type="EMBL" id="KAK1373978.1"/>
    </source>
</evidence>
<dbReference type="GO" id="GO:0006813">
    <property type="term" value="P:potassium ion transport"/>
    <property type="evidence" value="ECO:0007669"/>
    <property type="project" value="UniProtKB-KW"/>
</dbReference>
<keyword evidence="8 10" id="KW-0472">Membrane</keyword>
<feature type="transmembrane region" description="Helical" evidence="10">
    <location>
        <begin position="167"/>
        <end position="188"/>
    </location>
</feature>
<dbReference type="InterPro" id="IPR006153">
    <property type="entry name" value="Cation/H_exchanger_TM"/>
</dbReference>
<evidence type="ECO:0000256" key="5">
    <source>
        <dbReference type="ARBA" id="ARBA00022958"/>
    </source>
</evidence>
<keyword evidence="5" id="KW-0630">Potassium</keyword>
<evidence type="ECO:0000259" key="13">
    <source>
        <dbReference type="Pfam" id="PF23259"/>
    </source>
</evidence>
<evidence type="ECO:0000256" key="10">
    <source>
        <dbReference type="SAM" id="Phobius"/>
    </source>
</evidence>
<dbReference type="PANTHER" id="PTHR32468:SF109">
    <property type="entry name" value="CATION_H(+) ANTIPORTER 24-RELATED"/>
    <property type="match status" value="1"/>
</dbReference>
<dbReference type="AlphaFoldDB" id="A0AAD8HX80"/>
<comment type="subcellular location">
    <subcellularLocation>
        <location evidence="1">Membrane</location>
        <topology evidence="1">Multi-pass membrane protein</topology>
    </subcellularLocation>
</comment>
<evidence type="ECO:0000256" key="1">
    <source>
        <dbReference type="ARBA" id="ARBA00004141"/>
    </source>
</evidence>
<feature type="domain" description="Cation/H+ exchanger transmembrane" evidence="11">
    <location>
        <begin position="52"/>
        <end position="433"/>
    </location>
</feature>
<feature type="transmembrane region" description="Helical" evidence="10">
    <location>
        <begin position="321"/>
        <end position="342"/>
    </location>
</feature>
<feature type="domain" description="Cation/H(+) antiporter C-terminal" evidence="13">
    <location>
        <begin position="638"/>
        <end position="780"/>
    </location>
</feature>
<keyword evidence="2" id="KW-0813">Transport</keyword>
<evidence type="ECO:0000256" key="7">
    <source>
        <dbReference type="ARBA" id="ARBA00023065"/>
    </source>
</evidence>
<feature type="transmembrane region" description="Helical" evidence="10">
    <location>
        <begin position="415"/>
        <end position="438"/>
    </location>
</feature>
<dbReference type="InterPro" id="IPR050794">
    <property type="entry name" value="CPA2_transporter"/>
</dbReference>
<reference evidence="14" key="2">
    <citation type="submission" date="2023-05" db="EMBL/GenBank/DDBJ databases">
        <authorList>
            <person name="Schelkunov M.I."/>
        </authorList>
    </citation>
    <scope>NUCLEOTIDE SEQUENCE</scope>
    <source>
        <strain evidence="14">Hsosn_3</strain>
        <tissue evidence="14">Leaf</tissue>
    </source>
</reference>
<evidence type="ECO:0000259" key="12">
    <source>
        <dbReference type="Pfam" id="PF23256"/>
    </source>
</evidence>
<evidence type="ECO:0000313" key="15">
    <source>
        <dbReference type="Proteomes" id="UP001237642"/>
    </source>
</evidence>
<dbReference type="PANTHER" id="PTHR32468">
    <property type="entry name" value="CATION/H + ANTIPORTER"/>
    <property type="match status" value="1"/>
</dbReference>
<evidence type="ECO:0000256" key="8">
    <source>
        <dbReference type="ARBA" id="ARBA00023136"/>
    </source>
</evidence>
<dbReference type="GO" id="GO:1902600">
    <property type="term" value="P:proton transmembrane transport"/>
    <property type="evidence" value="ECO:0007669"/>
    <property type="project" value="InterPro"/>
</dbReference>